<evidence type="ECO:0000313" key="10">
    <source>
        <dbReference type="EMBL" id="AIC92608.1"/>
    </source>
</evidence>
<feature type="compositionally biased region" description="Acidic residues" evidence="8">
    <location>
        <begin position="1233"/>
        <end position="1243"/>
    </location>
</feature>
<evidence type="ECO:0000256" key="4">
    <source>
        <dbReference type="ARBA" id="ARBA00022960"/>
    </source>
</evidence>
<feature type="transmembrane region" description="Helical" evidence="9">
    <location>
        <begin position="397"/>
        <end position="419"/>
    </location>
</feature>
<keyword evidence="5" id="KW-0573">Peptidoglycan synthesis</keyword>
<accession>A0A087VW90</accession>
<feature type="transmembrane region" description="Helical" evidence="9">
    <location>
        <begin position="502"/>
        <end position="528"/>
    </location>
</feature>
<dbReference type="PANTHER" id="PTHR47019">
    <property type="entry name" value="LIPID II FLIPPASE MURJ"/>
    <property type="match status" value="1"/>
</dbReference>
<keyword evidence="3 9" id="KW-0812">Transmembrane</keyword>
<reference evidence="10 11" key="1">
    <citation type="journal article" date="2014" name="Appl. Environ. Microbiol.">
        <title>Genomic encyclopedia of type strains of the genus Bifidobacterium.</title>
        <authorList>
            <person name="Milani C."/>
            <person name="Lugli G.A."/>
            <person name="Duranti S."/>
            <person name="Turroni F."/>
            <person name="Bottacini F."/>
            <person name="Mangifesta M."/>
            <person name="Sanchez B."/>
            <person name="Viappiani A."/>
            <person name="Mancabelli L."/>
            <person name="Taminiau B."/>
            <person name="Delcenserie V."/>
            <person name="Barrangou R."/>
            <person name="Margolles A."/>
            <person name="van Sinderen D."/>
            <person name="Ventura M."/>
        </authorList>
    </citation>
    <scope>NUCLEOTIDE SEQUENCE [LARGE SCALE GENOMIC DNA]</scope>
    <source>
        <strain evidence="10 11">LMG 11587</strain>
    </source>
</reference>
<feature type="region of interest" description="Disordered" evidence="8">
    <location>
        <begin position="1211"/>
        <end position="1284"/>
    </location>
</feature>
<feature type="region of interest" description="Disordered" evidence="8">
    <location>
        <begin position="594"/>
        <end position="661"/>
    </location>
</feature>
<feature type="transmembrane region" description="Helical" evidence="9">
    <location>
        <begin position="1186"/>
        <end position="1204"/>
    </location>
</feature>
<feature type="region of interest" description="Disordered" evidence="8">
    <location>
        <begin position="1070"/>
        <end position="1166"/>
    </location>
</feature>
<dbReference type="RefSeq" id="WP_052108984.1">
    <property type="nucleotide sequence ID" value="NZ_CP006018.1"/>
</dbReference>
<keyword evidence="11" id="KW-1185">Reference proteome</keyword>
<dbReference type="GO" id="GO:0015648">
    <property type="term" value="F:lipid-linked peptidoglycan transporter activity"/>
    <property type="evidence" value="ECO:0007669"/>
    <property type="project" value="TreeGrafter"/>
</dbReference>
<feature type="compositionally biased region" description="Polar residues" evidence="8">
    <location>
        <begin position="1103"/>
        <end position="1112"/>
    </location>
</feature>
<protein>
    <submittedName>
        <fullName evidence="10">Virulence factor MVIN family protein</fullName>
    </submittedName>
</protein>
<dbReference type="GO" id="GO:0034204">
    <property type="term" value="P:lipid translocation"/>
    <property type="evidence" value="ECO:0007669"/>
    <property type="project" value="TreeGrafter"/>
</dbReference>
<keyword evidence="7 9" id="KW-0472">Membrane</keyword>
<feature type="transmembrane region" description="Helical" evidence="9">
    <location>
        <begin position="425"/>
        <end position="444"/>
    </location>
</feature>
<dbReference type="HOGENOM" id="CLU_004442_0_0_11"/>
<feature type="compositionally biased region" description="Basic and acidic residues" evidence="8">
    <location>
        <begin position="1252"/>
        <end position="1275"/>
    </location>
</feature>
<dbReference type="GO" id="GO:0009252">
    <property type="term" value="P:peptidoglycan biosynthetic process"/>
    <property type="evidence" value="ECO:0007669"/>
    <property type="project" value="UniProtKB-KW"/>
</dbReference>
<evidence type="ECO:0000256" key="2">
    <source>
        <dbReference type="ARBA" id="ARBA00022475"/>
    </source>
</evidence>
<comment type="subcellular location">
    <subcellularLocation>
        <location evidence="1">Cell membrane</location>
        <topology evidence="1">Multi-pass membrane protein</topology>
    </subcellularLocation>
</comment>
<evidence type="ECO:0000256" key="6">
    <source>
        <dbReference type="ARBA" id="ARBA00022989"/>
    </source>
</evidence>
<feature type="transmembrane region" description="Helical" evidence="9">
    <location>
        <begin position="86"/>
        <end position="108"/>
    </location>
</feature>
<keyword evidence="4" id="KW-0133">Cell shape</keyword>
<dbReference type="Proteomes" id="UP000028569">
    <property type="component" value="Chromosome"/>
</dbReference>
<feature type="transmembrane region" description="Helical" evidence="9">
    <location>
        <begin position="283"/>
        <end position="306"/>
    </location>
</feature>
<gene>
    <name evidence="10" type="ORF">BINDI_1354</name>
</gene>
<name>A0A087VW90_9BIFI</name>
<feature type="compositionally biased region" description="Basic and acidic residues" evidence="8">
    <location>
        <begin position="1090"/>
        <end position="1099"/>
    </location>
</feature>
<feature type="transmembrane region" description="Helical" evidence="9">
    <location>
        <begin position="465"/>
        <end position="482"/>
    </location>
</feature>
<dbReference type="CDD" id="cd13123">
    <property type="entry name" value="MATE_MurJ_like"/>
    <property type="match status" value="1"/>
</dbReference>
<evidence type="ECO:0000256" key="3">
    <source>
        <dbReference type="ARBA" id="ARBA00022692"/>
    </source>
</evidence>
<feature type="transmembrane region" description="Helical" evidence="9">
    <location>
        <begin position="200"/>
        <end position="219"/>
    </location>
</feature>
<evidence type="ECO:0000256" key="7">
    <source>
        <dbReference type="ARBA" id="ARBA00023136"/>
    </source>
</evidence>
<feature type="transmembrane region" description="Helical" evidence="9">
    <location>
        <begin position="157"/>
        <end position="180"/>
    </location>
</feature>
<dbReference type="Pfam" id="PF03023">
    <property type="entry name" value="MurJ"/>
    <property type="match status" value="1"/>
</dbReference>
<sequence length="1396" mass="151026">MSSVGRNSVIMASGTAASRVTGQIRTILLAAAIGTTGIAADAYQTGAMIPQVMFTLISGGIFNAVLVPQIVRTLKEKDATDRLNKLITVSMVLLAGLTLILMLATPALTSVYLNSKWNPAQRALANSFTLWCMPQVFFYGLYTVLGQILAAKGRFTAYAWSSVGANLISCLGFMAFIKLFGNAQRQPVTFWDNGKVALTAGAWSLGVAFQAVILFLPLVKCGFRYRPRWGLRGMGLRSMGSVAAWSLGVVVIDQLANVVNARITNGAPLEGNPFDIAGNGSYQNAYTLFILPYSLIAVSVSTAIFPRLSKSVSDGRIDDAREELSRALRNVGLMMFFFSTVMLAIPVPITRALLPSVGIHEAVLISGPLLGLSLGLVAMSAFLLIQRTFYAFEDGRHPFIFAAVSNLIQVVLVLVAIRFSPPRYWAALVGATLALSNILSFPVLARMLRKPFNGYLDGRRILTTYAKALLAALLALGAAIFLKTPVTHMVGAWVQGRQGHMSWIQAVLICVIITLVVGIVYSVVLIALRTTEFTQLLNSLLAKLGRSLTHPVQSLDDLAEKPSRLADKSVRVVHSSSPDSAEVGLDAALENFEEQPFPSDEETATGGSKEPSNEKEPVRIVPVGTTQKRIPVLRANNPGGAPPVNRGAAPREQRSNLRESPEAMKPHIGDTVLGRYTLTTLLRRAAGMSAWRARDKVLDRDCQLFIVNDSSSTDLINTTTSGLALRKDRHFTPVYQLHTRDGVSLIVTAPDAGLALQDYMQGPAAETLSYKAMRTILGEATEAMRILGRVGLTDYTVSTRTIRLSRSSVVLADAPIGPLITPPRTKHEQGLTDEERLIRELSTVLYDMLTGHSGHADDERGLGSLPEDTPEEFRIVCERGLGLSRVKGMRPIPLVTLAELSALLSPWVPPEELTDSDLIWPDMDGRASVETVSLRRTDSAYVLPLPQELTVSDIPATRILSQDEPHWGTNQLLFPGRSEIEIINPEDTSSDLFSLFDERQRRDAGTGRTQSTIPLDVSSLRTAASPRSLEDSNAVTGRMPVIAFNQNNGGILGTGTTSETSIKQGFSEWDFHKPDEKSDEQTGQALQPREAGDTADSARRASAVSTLGTGSDKNLDGRAALTETRAVSSPDATAMEPLPPSFTPEAHSTPAPFTYGVDGEDEQEDGLEDGDMADTRLFGHFTTRSVVITVAVLVVVVALVWAMSTVIGRRTHESTEDGGWPVMSNVPFPGQSSDDEDSEEQSDTGDQARTATSDKDGKQADHHAGKSARKADRKVGKVPAPRASVNTTPYQVEHETFLNQPAGKQGFGWYMHLTEPQEVSRLDIKVRQSGGHAQIFANSTATQPNQGQPLADFSFDPSGTTHVTLKAPVKTQDLVIWVPMDGMPGNTLHFSSVSVY</sequence>
<evidence type="ECO:0000256" key="9">
    <source>
        <dbReference type="SAM" id="Phobius"/>
    </source>
</evidence>
<evidence type="ECO:0000256" key="8">
    <source>
        <dbReference type="SAM" id="MobiDB-lite"/>
    </source>
</evidence>
<feature type="transmembrane region" description="Helical" evidence="9">
    <location>
        <begin position="52"/>
        <end position="74"/>
    </location>
</feature>
<feature type="transmembrane region" description="Helical" evidence="9">
    <location>
        <begin position="362"/>
        <end position="385"/>
    </location>
</feature>
<evidence type="ECO:0000256" key="1">
    <source>
        <dbReference type="ARBA" id="ARBA00004651"/>
    </source>
</evidence>
<keyword evidence="6 9" id="KW-1133">Transmembrane helix</keyword>
<feature type="compositionally biased region" description="Basic and acidic residues" evidence="8">
    <location>
        <begin position="1070"/>
        <end position="1080"/>
    </location>
</feature>
<proteinExistence type="predicted"/>
<feature type="compositionally biased region" description="Basic and acidic residues" evidence="8">
    <location>
        <begin position="649"/>
        <end position="661"/>
    </location>
</feature>
<dbReference type="KEGG" id="bii:BINDI_1354"/>
<dbReference type="GO" id="GO:0005886">
    <property type="term" value="C:plasma membrane"/>
    <property type="evidence" value="ECO:0007669"/>
    <property type="project" value="UniProtKB-SubCell"/>
</dbReference>
<feature type="transmembrane region" description="Helical" evidence="9">
    <location>
        <begin position="128"/>
        <end position="145"/>
    </location>
</feature>
<dbReference type="GO" id="GO:0008360">
    <property type="term" value="P:regulation of cell shape"/>
    <property type="evidence" value="ECO:0007669"/>
    <property type="project" value="UniProtKB-KW"/>
</dbReference>
<evidence type="ECO:0000256" key="5">
    <source>
        <dbReference type="ARBA" id="ARBA00022984"/>
    </source>
</evidence>
<dbReference type="PANTHER" id="PTHR47019:SF1">
    <property type="entry name" value="LIPID II FLIPPASE MURJ"/>
    <property type="match status" value="1"/>
</dbReference>
<feature type="transmembrane region" description="Helical" evidence="9">
    <location>
        <begin position="327"/>
        <end position="350"/>
    </location>
</feature>
<dbReference type="InterPro" id="IPR004268">
    <property type="entry name" value="MurJ"/>
</dbReference>
<dbReference type="EMBL" id="CP006018">
    <property type="protein sequence ID" value="AIC92608.1"/>
    <property type="molecule type" value="Genomic_DNA"/>
</dbReference>
<dbReference type="InterPro" id="IPR051050">
    <property type="entry name" value="Lipid_II_flippase_MurJ/MviN"/>
</dbReference>
<organism evidence="10 11">
    <name type="scientific">Bifidobacterium [indicum] DSM 20214 = LMG 11587</name>
    <dbReference type="NCBI Taxonomy" id="1341694"/>
    <lineage>
        <taxon>Bacteria</taxon>
        <taxon>Bacillati</taxon>
        <taxon>Actinomycetota</taxon>
        <taxon>Actinomycetes</taxon>
        <taxon>Bifidobacteriales</taxon>
        <taxon>Bifidobacteriaceae</taxon>
        <taxon>Bifidobacterium</taxon>
    </lineage>
</organism>
<evidence type="ECO:0000313" key="11">
    <source>
        <dbReference type="Proteomes" id="UP000028569"/>
    </source>
</evidence>
<keyword evidence="2" id="KW-1003">Cell membrane</keyword>
<dbReference type="OrthoDB" id="9786339at2"/>